<evidence type="ECO:0000313" key="2">
    <source>
        <dbReference type="Proteomes" id="UP000565579"/>
    </source>
</evidence>
<gene>
    <name evidence="1" type="ORF">HD593_003531</name>
</gene>
<protein>
    <submittedName>
        <fullName evidence="1">Uncharacterized protein</fullName>
    </submittedName>
</protein>
<reference evidence="1 2" key="1">
    <citation type="submission" date="2020-08" db="EMBL/GenBank/DDBJ databases">
        <title>Sequencing the genomes of 1000 actinobacteria strains.</title>
        <authorList>
            <person name="Klenk H.-P."/>
        </authorList>
    </citation>
    <scope>NUCLEOTIDE SEQUENCE [LARGE SCALE GENOMIC DNA]</scope>
    <source>
        <strain evidence="1 2">DSM 43768</strain>
    </source>
</reference>
<accession>A0A7X0NSR0</accession>
<keyword evidence="2" id="KW-1185">Reference proteome</keyword>
<dbReference type="Proteomes" id="UP000565579">
    <property type="component" value="Unassembled WGS sequence"/>
</dbReference>
<evidence type="ECO:0000313" key="1">
    <source>
        <dbReference type="EMBL" id="MBB6548736.1"/>
    </source>
</evidence>
<organism evidence="1 2">
    <name type="scientific">Nonomuraea rubra</name>
    <dbReference type="NCBI Taxonomy" id="46180"/>
    <lineage>
        <taxon>Bacteria</taxon>
        <taxon>Bacillati</taxon>
        <taxon>Actinomycetota</taxon>
        <taxon>Actinomycetes</taxon>
        <taxon>Streptosporangiales</taxon>
        <taxon>Streptosporangiaceae</taxon>
        <taxon>Nonomuraea</taxon>
    </lineage>
</organism>
<sequence length="99" mass="11287">MSDQLRPELPDDQYDPMLGTFLWDVGTDPDLCLRVLYHTAQIWQRRSRREVVGTEGVSVLLTPDHADMEHRYLGGSSCIPFSEFRSAVEEHWVVVPTAG</sequence>
<proteinExistence type="predicted"/>
<dbReference type="AlphaFoldDB" id="A0A7X0NSR0"/>
<comment type="caution">
    <text evidence="1">The sequence shown here is derived from an EMBL/GenBank/DDBJ whole genome shotgun (WGS) entry which is preliminary data.</text>
</comment>
<name>A0A7X0NSR0_9ACTN</name>
<dbReference type="EMBL" id="JACHMI010000001">
    <property type="protein sequence ID" value="MBB6548736.1"/>
    <property type="molecule type" value="Genomic_DNA"/>
</dbReference>